<comment type="function">
    <text evidence="5">Methylates the class 1 translation termination release factors RF1/PrfA and RF2/PrfB on the glutamine residue of the universally conserved GGQ motif.</text>
</comment>
<dbReference type="EC" id="2.1.1.297" evidence="5"/>
<dbReference type="InterPro" id="IPR040758">
    <property type="entry name" value="PrmC_N"/>
</dbReference>
<comment type="catalytic activity">
    <reaction evidence="4 5">
        <text>L-glutaminyl-[peptide chain release factor] + S-adenosyl-L-methionine = N(5)-methyl-L-glutaminyl-[peptide chain release factor] + S-adenosyl-L-homocysteine + H(+)</text>
        <dbReference type="Rhea" id="RHEA:42896"/>
        <dbReference type="Rhea" id="RHEA-COMP:10271"/>
        <dbReference type="Rhea" id="RHEA-COMP:10272"/>
        <dbReference type="ChEBI" id="CHEBI:15378"/>
        <dbReference type="ChEBI" id="CHEBI:30011"/>
        <dbReference type="ChEBI" id="CHEBI:57856"/>
        <dbReference type="ChEBI" id="CHEBI:59789"/>
        <dbReference type="ChEBI" id="CHEBI:61891"/>
        <dbReference type="EC" id="2.1.1.297"/>
    </reaction>
</comment>
<reference evidence="8 9" key="1">
    <citation type="submission" date="2021-05" db="EMBL/GenBank/DDBJ databases">
        <title>Aequorivita echinoideorum JCM 30378 genome.</title>
        <authorList>
            <person name="Zhang H."/>
            <person name="Li C."/>
        </authorList>
    </citation>
    <scope>NUCLEOTIDE SEQUENCE [LARGE SCALE GENOMIC DNA]</scope>
    <source>
        <strain evidence="8 9">JCM30378</strain>
    </source>
</reference>
<feature type="binding site" evidence="5">
    <location>
        <begin position="125"/>
        <end position="129"/>
    </location>
    <ligand>
        <name>S-adenosyl-L-methionine</name>
        <dbReference type="ChEBI" id="CHEBI:59789"/>
    </ligand>
</feature>
<dbReference type="Pfam" id="PF17827">
    <property type="entry name" value="PrmC_N"/>
    <property type="match status" value="1"/>
</dbReference>
<protein>
    <recommendedName>
        <fullName evidence="5">Release factor glutamine methyltransferase</fullName>
        <shortName evidence="5">RF MTase</shortName>
        <ecNumber evidence="5">2.1.1.297</ecNumber>
    </recommendedName>
    <alternativeName>
        <fullName evidence="5">N5-glutamine methyltransferase PrmC</fullName>
    </alternativeName>
    <alternativeName>
        <fullName evidence="5">Protein-(glutamine-N5) MTase PrmC</fullName>
    </alternativeName>
    <alternativeName>
        <fullName evidence="5">Protein-glutamine N-methyltransferase PrmC</fullName>
    </alternativeName>
</protein>
<proteinExistence type="inferred from homology"/>
<gene>
    <name evidence="5 8" type="primary">prmC</name>
    <name evidence="8" type="ORF">KIV10_10375</name>
</gene>
<dbReference type="InterPro" id="IPR007848">
    <property type="entry name" value="Small_mtfrase_dom"/>
</dbReference>
<dbReference type="InterPro" id="IPR019874">
    <property type="entry name" value="RF_methyltr_PrmC"/>
</dbReference>
<dbReference type="Proteomes" id="UP001297092">
    <property type="component" value="Unassembled WGS sequence"/>
</dbReference>
<comment type="similarity">
    <text evidence="5">Belongs to the protein N5-glutamine methyltransferase family. PrmC subfamily.</text>
</comment>
<dbReference type="CDD" id="cd02440">
    <property type="entry name" value="AdoMet_MTases"/>
    <property type="match status" value="1"/>
</dbReference>
<organism evidence="8 9">
    <name type="scientific">Aequorivita echinoideorum</name>
    <dbReference type="NCBI Taxonomy" id="1549647"/>
    <lineage>
        <taxon>Bacteria</taxon>
        <taxon>Pseudomonadati</taxon>
        <taxon>Bacteroidota</taxon>
        <taxon>Flavobacteriia</taxon>
        <taxon>Flavobacteriales</taxon>
        <taxon>Flavobacteriaceae</taxon>
        <taxon>Aequorivita</taxon>
    </lineage>
</organism>
<dbReference type="Pfam" id="PF05175">
    <property type="entry name" value="MTS"/>
    <property type="match status" value="1"/>
</dbReference>
<dbReference type="PROSITE" id="PS00092">
    <property type="entry name" value="N6_MTASE"/>
    <property type="match status" value="1"/>
</dbReference>
<keyword evidence="9" id="KW-1185">Reference proteome</keyword>
<dbReference type="Gene3D" id="1.10.8.10">
    <property type="entry name" value="DNA helicase RuvA subunit, C-terminal domain"/>
    <property type="match status" value="1"/>
</dbReference>
<feature type="binding site" evidence="5">
    <location>
        <begin position="191"/>
        <end position="194"/>
    </location>
    <ligand>
        <name>substrate</name>
    </ligand>
</feature>
<feature type="binding site" evidence="5">
    <location>
        <position position="148"/>
    </location>
    <ligand>
        <name>S-adenosyl-L-methionine</name>
        <dbReference type="ChEBI" id="CHEBI:59789"/>
    </ligand>
</feature>
<dbReference type="EMBL" id="JAHCTB010000004">
    <property type="protein sequence ID" value="MBT0608590.1"/>
    <property type="molecule type" value="Genomic_DNA"/>
</dbReference>
<dbReference type="HAMAP" id="MF_02126">
    <property type="entry name" value="RF_methyltr_PrmC"/>
    <property type="match status" value="1"/>
</dbReference>
<dbReference type="PANTHER" id="PTHR18895:SF74">
    <property type="entry name" value="MTRF1L RELEASE FACTOR GLUTAMINE METHYLTRANSFERASE"/>
    <property type="match status" value="1"/>
</dbReference>
<feature type="domain" description="Methyltransferase small" evidence="6">
    <location>
        <begin position="112"/>
        <end position="201"/>
    </location>
</feature>
<evidence type="ECO:0000256" key="5">
    <source>
        <dbReference type="HAMAP-Rule" id="MF_02126"/>
    </source>
</evidence>
<evidence type="ECO:0000256" key="3">
    <source>
        <dbReference type="ARBA" id="ARBA00022691"/>
    </source>
</evidence>
<evidence type="ECO:0000256" key="4">
    <source>
        <dbReference type="ARBA" id="ARBA00048391"/>
    </source>
</evidence>
<feature type="binding site" evidence="5">
    <location>
        <position position="191"/>
    </location>
    <ligand>
        <name>S-adenosyl-L-methionine</name>
        <dbReference type="ChEBI" id="CHEBI:59789"/>
    </ligand>
</feature>
<keyword evidence="1 5" id="KW-0489">Methyltransferase</keyword>
<dbReference type="SUPFAM" id="SSF53335">
    <property type="entry name" value="S-adenosyl-L-methionine-dependent methyltransferases"/>
    <property type="match status" value="1"/>
</dbReference>
<dbReference type="NCBIfam" id="TIGR00536">
    <property type="entry name" value="hemK_fam"/>
    <property type="match status" value="1"/>
</dbReference>
<name>A0ABS5S9N5_9FLAO</name>
<accession>A0ABS5S9N5</accession>
<comment type="caution">
    <text evidence="5">Lacks conserved residue(s) required for the propagation of feature annotation.</text>
</comment>
<dbReference type="InterPro" id="IPR050320">
    <property type="entry name" value="N5-glutamine_MTase"/>
</dbReference>
<feature type="domain" description="Release factor glutamine methyltransferase N-terminal" evidence="7">
    <location>
        <begin position="8"/>
        <end position="76"/>
    </location>
</feature>
<evidence type="ECO:0000256" key="2">
    <source>
        <dbReference type="ARBA" id="ARBA00022679"/>
    </source>
</evidence>
<keyword evidence="2 5" id="KW-0808">Transferase</keyword>
<evidence type="ECO:0000256" key="1">
    <source>
        <dbReference type="ARBA" id="ARBA00022603"/>
    </source>
</evidence>
<comment type="caution">
    <text evidence="8">The sequence shown here is derived from an EMBL/GenBank/DDBJ whole genome shotgun (WGS) entry which is preliminary data.</text>
</comment>
<evidence type="ECO:0000313" key="9">
    <source>
        <dbReference type="Proteomes" id="UP001297092"/>
    </source>
</evidence>
<dbReference type="InterPro" id="IPR004556">
    <property type="entry name" value="HemK-like"/>
</dbReference>
<keyword evidence="3 5" id="KW-0949">S-adenosyl-L-methionine</keyword>
<evidence type="ECO:0000259" key="6">
    <source>
        <dbReference type="Pfam" id="PF05175"/>
    </source>
</evidence>
<dbReference type="NCBIfam" id="TIGR03534">
    <property type="entry name" value="RF_mod_PrmC"/>
    <property type="match status" value="1"/>
</dbReference>
<dbReference type="PANTHER" id="PTHR18895">
    <property type="entry name" value="HEMK METHYLTRANSFERASE"/>
    <property type="match status" value="1"/>
</dbReference>
<evidence type="ECO:0000313" key="8">
    <source>
        <dbReference type="EMBL" id="MBT0608590.1"/>
    </source>
</evidence>
<dbReference type="Gene3D" id="3.40.50.150">
    <property type="entry name" value="Vaccinia Virus protein VP39"/>
    <property type="match status" value="1"/>
</dbReference>
<evidence type="ECO:0000259" key="7">
    <source>
        <dbReference type="Pfam" id="PF17827"/>
    </source>
</evidence>
<dbReference type="GO" id="GO:0032259">
    <property type="term" value="P:methylation"/>
    <property type="evidence" value="ECO:0007669"/>
    <property type="project" value="UniProtKB-KW"/>
</dbReference>
<dbReference type="InterPro" id="IPR002052">
    <property type="entry name" value="DNA_methylase_N6_adenine_CS"/>
</dbReference>
<dbReference type="GO" id="GO:0102559">
    <property type="term" value="F:peptide chain release factor N(5)-glutamine methyltransferase activity"/>
    <property type="evidence" value="ECO:0007669"/>
    <property type="project" value="UniProtKB-EC"/>
</dbReference>
<dbReference type="RefSeq" id="WP_214113451.1">
    <property type="nucleotide sequence ID" value="NZ_JAHCTB010000004.1"/>
</dbReference>
<sequence length="285" mass="32552">MNLSALKNHFKKALSEIYPSEEVQSFFNILSEKYLNLSRIEIALNPEKEINAEDFQKFNLAMLRLKNHEPIQYIVGETEFYGLPFNLNKHTLIPRPETEELVEWILNQFNNQQSTISNQQLLDIGTGSGCIAISLAKNLQNVKVSAMDISKEALKMAGMNAEINNVEINFFEADILKTHTLPAKYDVIVSNPPYVRNKEKTQMQPNVLRYEPGGALFVSNEDPLIFYRAIATISKKHLKTNGKLFFEINEFLAEEMCGLITDLGFIDIKIKKDIFGKNRMLACKL</sequence>
<dbReference type="InterPro" id="IPR029063">
    <property type="entry name" value="SAM-dependent_MTases_sf"/>
</dbReference>